<evidence type="ECO:0000256" key="1">
    <source>
        <dbReference type="SAM" id="Phobius"/>
    </source>
</evidence>
<dbReference type="SMART" id="SM00052">
    <property type="entry name" value="EAL"/>
    <property type="match status" value="1"/>
</dbReference>
<dbReference type="PANTHER" id="PTHR33121:SF71">
    <property type="entry name" value="OXYGEN SENSOR PROTEIN DOSP"/>
    <property type="match status" value="1"/>
</dbReference>
<dbReference type="Gene3D" id="6.10.340.10">
    <property type="match status" value="1"/>
</dbReference>
<comment type="caution">
    <text evidence="5">The sequence shown here is derived from an EMBL/GenBank/DDBJ whole genome shotgun (WGS) entry which is preliminary data.</text>
</comment>
<keyword evidence="6" id="KW-1185">Reference proteome</keyword>
<accession>A0ABU3VZQ6</accession>
<evidence type="ECO:0000259" key="2">
    <source>
        <dbReference type="PROSITE" id="PS50883"/>
    </source>
</evidence>
<sequence length="785" mass="86863">MLRVGEIGFRGRLVLTLTTLVILVGLSIGVLTMVQLFEDEKQRAITQLTVAERVVKAVLENRADTLQNQLELVSQDFGFRAAIASGERATLDSALANHSQRAGADLALVLDRNNRLLATTQALGAELPAPFLTLLDATVPPANNRGFLAWDGDGYEMLVIPIEAAGLRARLLAGFKLNAALTDSIRRLAGTDIAFRHYDDTTGTSRLLASSLANPPPLLHSHERDLPHNDIHFFQRLIHLGQTGDEDFDAILMIDRRDTLNSYRQQAIKISALIGTSLLLAIVLAVLAARALGKPILSLARYAADIGDNLNPRAPDTPSYGELAVLEDTLEKMQRKILQREQRIEFAASHDEITGLLNRLAMVQALRKRLDRGDEVTVLGMSVQALSEINDTLGLSFGDKVLTATGLRLQSQVPPPALFARTGANEFVALQERLDGHRLENLIKALKANAEQPLQIEQTPFSVQCRFAVLQIPRDAATVDEIRRRLNLTLEAAGHRSDRVAFYTPGEDEFRLRELRLIQELQSAIRNDGLHMHYQPKVAFDSGELVQVEALVRWVHPEYGFISPDEFILLAERSGQIHELTRYILGQIARDASQWWYRGLQVGPAINLSALDLSRPELVDDVLAIFANYPGGLSSVTMEVTESAVMEDTVTALETLTRLRKAGVKLSIDDFGTGHSSLSQLRKLPVQELKIDKSFVLDLQEDDQDQWIVRSTINMAHGLGLRVVAEGIENLTSWQLLQSWGCDLGQGYFLARPMPADELAGWVRTLAESRDALIPHTNTEPTESD</sequence>
<dbReference type="EMBL" id="JAWIIJ010000008">
    <property type="protein sequence ID" value="MDV2079595.1"/>
    <property type="molecule type" value="Genomic_DNA"/>
</dbReference>
<dbReference type="InterPro" id="IPR029150">
    <property type="entry name" value="dCache_3"/>
</dbReference>
<dbReference type="InterPro" id="IPR043128">
    <property type="entry name" value="Rev_trsase/Diguanyl_cyclase"/>
</dbReference>
<evidence type="ECO:0000313" key="5">
    <source>
        <dbReference type="EMBL" id="MDV2079595.1"/>
    </source>
</evidence>
<keyword evidence="1" id="KW-0812">Transmembrane</keyword>
<dbReference type="RefSeq" id="WP_316974119.1">
    <property type="nucleotide sequence ID" value="NZ_JAWIIJ010000008.1"/>
</dbReference>
<gene>
    <name evidence="5" type="ORF">RYS15_12950</name>
</gene>
<dbReference type="Gene3D" id="3.30.70.270">
    <property type="match status" value="1"/>
</dbReference>
<keyword evidence="1" id="KW-0472">Membrane</keyword>
<dbReference type="InterPro" id="IPR003660">
    <property type="entry name" value="HAMP_dom"/>
</dbReference>
<dbReference type="InterPro" id="IPR000160">
    <property type="entry name" value="GGDEF_dom"/>
</dbReference>
<feature type="transmembrane region" description="Helical" evidence="1">
    <location>
        <begin position="270"/>
        <end position="292"/>
    </location>
</feature>
<dbReference type="SMART" id="SM00304">
    <property type="entry name" value="HAMP"/>
    <property type="match status" value="1"/>
</dbReference>
<evidence type="ECO:0000259" key="4">
    <source>
        <dbReference type="PROSITE" id="PS50887"/>
    </source>
</evidence>
<dbReference type="PROSITE" id="PS50887">
    <property type="entry name" value="GGDEF"/>
    <property type="match status" value="1"/>
</dbReference>
<organism evidence="5 6">
    <name type="scientific">Marinobacter xestospongiae</name>
    <dbReference type="NCBI Taxonomy" id="994319"/>
    <lineage>
        <taxon>Bacteria</taxon>
        <taxon>Pseudomonadati</taxon>
        <taxon>Pseudomonadota</taxon>
        <taxon>Gammaproteobacteria</taxon>
        <taxon>Pseudomonadales</taxon>
        <taxon>Marinobacteraceae</taxon>
        <taxon>Marinobacter</taxon>
    </lineage>
</organism>
<dbReference type="Pfam" id="PF00563">
    <property type="entry name" value="EAL"/>
    <property type="match status" value="1"/>
</dbReference>
<feature type="domain" description="GGDEF" evidence="4">
    <location>
        <begin position="374"/>
        <end position="505"/>
    </location>
</feature>
<dbReference type="Proteomes" id="UP001269819">
    <property type="component" value="Unassembled WGS sequence"/>
</dbReference>
<protein>
    <submittedName>
        <fullName evidence="5">EAL domain-containing protein</fullName>
    </submittedName>
</protein>
<dbReference type="SUPFAM" id="SSF141868">
    <property type="entry name" value="EAL domain-like"/>
    <property type="match status" value="1"/>
</dbReference>
<evidence type="ECO:0000259" key="3">
    <source>
        <dbReference type="PROSITE" id="PS50885"/>
    </source>
</evidence>
<dbReference type="InterPro" id="IPR001633">
    <property type="entry name" value="EAL_dom"/>
</dbReference>
<feature type="domain" description="EAL" evidence="2">
    <location>
        <begin position="514"/>
        <end position="767"/>
    </location>
</feature>
<dbReference type="SUPFAM" id="SSF55073">
    <property type="entry name" value="Nucleotide cyclase"/>
    <property type="match status" value="1"/>
</dbReference>
<dbReference type="SMART" id="SM00267">
    <property type="entry name" value="GGDEF"/>
    <property type="match status" value="1"/>
</dbReference>
<dbReference type="Gene3D" id="3.20.20.450">
    <property type="entry name" value="EAL domain"/>
    <property type="match status" value="1"/>
</dbReference>
<feature type="domain" description="HAMP" evidence="3">
    <location>
        <begin position="290"/>
        <end position="342"/>
    </location>
</feature>
<dbReference type="PANTHER" id="PTHR33121">
    <property type="entry name" value="CYCLIC DI-GMP PHOSPHODIESTERASE PDEF"/>
    <property type="match status" value="1"/>
</dbReference>
<dbReference type="NCBIfam" id="TIGR00254">
    <property type="entry name" value="GGDEF"/>
    <property type="match status" value="1"/>
</dbReference>
<dbReference type="CDD" id="cd01949">
    <property type="entry name" value="GGDEF"/>
    <property type="match status" value="1"/>
</dbReference>
<keyword evidence="1" id="KW-1133">Transmembrane helix</keyword>
<dbReference type="CDD" id="cd01948">
    <property type="entry name" value="EAL"/>
    <property type="match status" value="1"/>
</dbReference>
<name>A0ABU3VZQ6_9GAMM</name>
<reference evidence="5 6" key="1">
    <citation type="submission" date="2023-10" db="EMBL/GenBank/DDBJ databases">
        <title>Characteristics and mechanism of a salt-tolerant marine origin heterotrophic nitrifying- aerobic denitrifying bacteria Marinobacter xestospongiae HN1.</title>
        <authorList>
            <person name="Qi R."/>
        </authorList>
    </citation>
    <scope>NUCLEOTIDE SEQUENCE [LARGE SCALE GENOMIC DNA]</scope>
    <source>
        <strain evidence="5 6">HN1</strain>
    </source>
</reference>
<proteinExistence type="predicted"/>
<dbReference type="PROSITE" id="PS50883">
    <property type="entry name" value="EAL"/>
    <property type="match status" value="1"/>
</dbReference>
<dbReference type="PROSITE" id="PS50885">
    <property type="entry name" value="HAMP"/>
    <property type="match status" value="1"/>
</dbReference>
<dbReference type="InterPro" id="IPR029787">
    <property type="entry name" value="Nucleotide_cyclase"/>
</dbReference>
<dbReference type="InterPro" id="IPR035919">
    <property type="entry name" value="EAL_sf"/>
</dbReference>
<dbReference type="Pfam" id="PF14827">
    <property type="entry name" value="dCache_3"/>
    <property type="match status" value="1"/>
</dbReference>
<dbReference type="Pfam" id="PF00990">
    <property type="entry name" value="GGDEF"/>
    <property type="match status" value="1"/>
</dbReference>
<feature type="transmembrane region" description="Helical" evidence="1">
    <location>
        <begin position="12"/>
        <end position="37"/>
    </location>
</feature>
<evidence type="ECO:0000313" key="6">
    <source>
        <dbReference type="Proteomes" id="UP001269819"/>
    </source>
</evidence>
<dbReference type="InterPro" id="IPR050706">
    <property type="entry name" value="Cyclic-di-GMP_PDE-like"/>
</dbReference>